<evidence type="ECO:0000256" key="1">
    <source>
        <dbReference type="SAM" id="Phobius"/>
    </source>
</evidence>
<name>M7XIH2_9BACT</name>
<dbReference type="OrthoDB" id="9963651at2"/>
<sequence length="83" mass="9461">MHHLDSFDWTVILSIGAFAMSNVAIFLVDRTAMELISAVSAILLCLTAFVKFVDLLYDKFQKWGVAKIPGKFIKLWQSLRNKK</sequence>
<dbReference type="InParanoid" id="M7XIH2"/>
<reference evidence="2" key="1">
    <citation type="submission" date="2013-01" db="EMBL/GenBank/DDBJ databases">
        <title>Genome assembly of Mariniradius saccharolyticus AK6.</title>
        <authorList>
            <person name="Vaidya B."/>
            <person name="Khatri I."/>
            <person name="Tanuku N.R.S."/>
            <person name="Subramanian S."/>
            <person name="Pinnaka A."/>
        </authorList>
    </citation>
    <scope>NUCLEOTIDE SEQUENCE [LARGE SCALE GENOMIC DNA]</scope>
    <source>
        <strain evidence="2">AK6</strain>
    </source>
</reference>
<gene>
    <name evidence="2" type="ORF">C943_03321</name>
</gene>
<keyword evidence="1" id="KW-0472">Membrane</keyword>
<dbReference type="Proteomes" id="UP000010953">
    <property type="component" value="Unassembled WGS sequence"/>
</dbReference>
<feature type="transmembrane region" description="Helical" evidence="1">
    <location>
        <begin position="35"/>
        <end position="53"/>
    </location>
</feature>
<keyword evidence="1" id="KW-1133">Transmembrane helix</keyword>
<feature type="transmembrane region" description="Helical" evidence="1">
    <location>
        <begin position="6"/>
        <end position="28"/>
    </location>
</feature>
<dbReference type="AlphaFoldDB" id="M7XIH2"/>
<proteinExistence type="predicted"/>
<evidence type="ECO:0000313" key="3">
    <source>
        <dbReference type="Proteomes" id="UP000010953"/>
    </source>
</evidence>
<keyword evidence="3" id="KW-1185">Reference proteome</keyword>
<protein>
    <submittedName>
        <fullName evidence="2">Uncharacterized protein</fullName>
    </submittedName>
</protein>
<organism evidence="2 3">
    <name type="scientific">Mariniradius saccharolyticus AK6</name>
    <dbReference type="NCBI Taxonomy" id="1239962"/>
    <lineage>
        <taxon>Bacteria</taxon>
        <taxon>Pseudomonadati</taxon>
        <taxon>Bacteroidota</taxon>
        <taxon>Cytophagia</taxon>
        <taxon>Cytophagales</taxon>
        <taxon>Cyclobacteriaceae</taxon>
        <taxon>Mariniradius</taxon>
    </lineage>
</organism>
<dbReference type="STRING" id="1239962.C943_03321"/>
<dbReference type="EMBL" id="AMZY02000005">
    <property type="protein sequence ID" value="EMS34634.1"/>
    <property type="molecule type" value="Genomic_DNA"/>
</dbReference>
<keyword evidence="1" id="KW-0812">Transmembrane</keyword>
<dbReference type="RefSeq" id="WP_008624190.1">
    <property type="nucleotide sequence ID" value="NZ_AMZY02000005.1"/>
</dbReference>
<accession>M7XIH2</accession>
<comment type="caution">
    <text evidence="2">The sequence shown here is derived from an EMBL/GenBank/DDBJ whole genome shotgun (WGS) entry which is preliminary data.</text>
</comment>
<evidence type="ECO:0000313" key="2">
    <source>
        <dbReference type="EMBL" id="EMS34634.1"/>
    </source>
</evidence>